<keyword evidence="1" id="KW-0472">Membrane</keyword>
<feature type="transmembrane region" description="Helical" evidence="1">
    <location>
        <begin position="15"/>
        <end position="34"/>
    </location>
</feature>
<evidence type="ECO:0000256" key="1">
    <source>
        <dbReference type="SAM" id="Phobius"/>
    </source>
</evidence>
<proteinExistence type="predicted"/>
<comment type="caution">
    <text evidence="2">The sequence shown here is derived from an EMBL/GenBank/DDBJ whole genome shotgun (WGS) entry which is preliminary data.</text>
</comment>
<evidence type="ECO:0000313" key="3">
    <source>
        <dbReference type="Proteomes" id="UP001303046"/>
    </source>
</evidence>
<sequence>MQKWLLFVNYSLVSIDWYLLSTGSITVFTGYFLYNLVYWKTGYDGHAQYCNYLQKYAFSGCDDSRRCNCVDLDIKKAFFL</sequence>
<protein>
    <submittedName>
        <fullName evidence="2">Uncharacterized protein</fullName>
    </submittedName>
</protein>
<organism evidence="2 3">
    <name type="scientific">Necator americanus</name>
    <name type="common">Human hookworm</name>
    <dbReference type="NCBI Taxonomy" id="51031"/>
    <lineage>
        <taxon>Eukaryota</taxon>
        <taxon>Metazoa</taxon>
        <taxon>Ecdysozoa</taxon>
        <taxon>Nematoda</taxon>
        <taxon>Chromadorea</taxon>
        <taxon>Rhabditida</taxon>
        <taxon>Rhabditina</taxon>
        <taxon>Rhabditomorpha</taxon>
        <taxon>Strongyloidea</taxon>
        <taxon>Ancylostomatidae</taxon>
        <taxon>Bunostominae</taxon>
        <taxon>Necator</taxon>
    </lineage>
</organism>
<evidence type="ECO:0000313" key="2">
    <source>
        <dbReference type="EMBL" id="KAK6752508.1"/>
    </source>
</evidence>
<keyword evidence="3" id="KW-1185">Reference proteome</keyword>
<accession>A0ABR1DQI4</accession>
<reference evidence="2 3" key="1">
    <citation type="submission" date="2023-08" db="EMBL/GenBank/DDBJ databases">
        <title>A Necator americanus chromosomal reference genome.</title>
        <authorList>
            <person name="Ilik V."/>
            <person name="Petrzelkova K.J."/>
            <person name="Pardy F."/>
            <person name="Fuh T."/>
            <person name="Niatou-Singa F.S."/>
            <person name="Gouil Q."/>
            <person name="Baker L."/>
            <person name="Ritchie M.E."/>
            <person name="Jex A.R."/>
            <person name="Gazzola D."/>
            <person name="Li H."/>
            <person name="Toshio Fujiwara R."/>
            <person name="Zhan B."/>
            <person name="Aroian R.V."/>
            <person name="Pafco B."/>
            <person name="Schwarz E.M."/>
        </authorList>
    </citation>
    <scope>NUCLEOTIDE SEQUENCE [LARGE SCALE GENOMIC DNA]</scope>
    <source>
        <strain evidence="2 3">Aroian</strain>
        <tissue evidence="2">Whole animal</tissue>
    </source>
</reference>
<keyword evidence="1" id="KW-1133">Transmembrane helix</keyword>
<dbReference type="Proteomes" id="UP001303046">
    <property type="component" value="Unassembled WGS sequence"/>
</dbReference>
<dbReference type="EMBL" id="JAVFWL010000004">
    <property type="protein sequence ID" value="KAK6752508.1"/>
    <property type="molecule type" value="Genomic_DNA"/>
</dbReference>
<name>A0ABR1DQI4_NECAM</name>
<gene>
    <name evidence="2" type="primary">Necator_chrIV.g17042</name>
    <name evidence="2" type="ORF">RB195_003744</name>
</gene>
<keyword evidence="1" id="KW-0812">Transmembrane</keyword>